<dbReference type="OrthoDB" id="9806974at2"/>
<dbReference type="PANTHER" id="PTHR42760:SF133">
    <property type="entry name" value="3-OXOACYL-[ACYL-CARRIER-PROTEIN] REDUCTASE"/>
    <property type="match status" value="1"/>
</dbReference>
<dbReference type="InterPro" id="IPR036291">
    <property type="entry name" value="NAD(P)-bd_dom_sf"/>
</dbReference>
<organism evidence="4 5">
    <name type="scientific">Caballeronia temeraria</name>
    <dbReference type="NCBI Taxonomy" id="1777137"/>
    <lineage>
        <taxon>Bacteria</taxon>
        <taxon>Pseudomonadati</taxon>
        <taxon>Pseudomonadota</taxon>
        <taxon>Betaproteobacteria</taxon>
        <taxon>Burkholderiales</taxon>
        <taxon>Burkholderiaceae</taxon>
        <taxon>Caballeronia</taxon>
    </lineage>
</organism>
<accession>A0A158DTA2</accession>
<evidence type="ECO:0000313" key="4">
    <source>
        <dbReference type="EMBL" id="SAK97798.1"/>
    </source>
</evidence>
<dbReference type="GO" id="GO:0048038">
    <property type="term" value="F:quinone binding"/>
    <property type="evidence" value="ECO:0007669"/>
    <property type="project" value="TreeGrafter"/>
</dbReference>
<reference evidence="5" key="1">
    <citation type="submission" date="2016-01" db="EMBL/GenBank/DDBJ databases">
        <authorList>
            <person name="Peeters Charlotte."/>
        </authorList>
    </citation>
    <scope>NUCLEOTIDE SEQUENCE [LARGE SCALE GENOMIC DNA]</scope>
</reference>
<dbReference type="GO" id="GO:0016616">
    <property type="term" value="F:oxidoreductase activity, acting on the CH-OH group of donors, NAD or NADP as acceptor"/>
    <property type="evidence" value="ECO:0007669"/>
    <property type="project" value="TreeGrafter"/>
</dbReference>
<sequence>MEHRTRGVALITGAARGIGHAIAGSLALHGFDLALVSLETEAPDLSAFTRRGARAEYFSSDIARIDEHEGLVARVEASLGPITCLVNNAGVTSMVRGDLLDLTPESFDRSVAVNLRGTFFLTQAVARRMLVTPTTGFTRTIITIGSANASIVGENRADYCMTKSALAMMNKLFASRLASAGIAAFEVRPGIIETDMTAPAFERYEPFIKSGGIPMERWGHADDIGRVAATIATGGMPFTTGVHIDVGGGLQLHRV</sequence>
<dbReference type="EMBL" id="FCOI02000052">
    <property type="protein sequence ID" value="SAK97798.1"/>
    <property type="molecule type" value="Genomic_DNA"/>
</dbReference>
<keyword evidence="5" id="KW-1185">Reference proteome</keyword>
<dbReference type="Gene3D" id="3.40.50.720">
    <property type="entry name" value="NAD(P)-binding Rossmann-like Domain"/>
    <property type="match status" value="1"/>
</dbReference>
<dbReference type="AlphaFoldDB" id="A0A158DTA2"/>
<dbReference type="Pfam" id="PF13561">
    <property type="entry name" value="adh_short_C2"/>
    <property type="match status" value="1"/>
</dbReference>
<comment type="similarity">
    <text evidence="1">Belongs to the short-chain dehydrogenases/reductases (SDR) family.</text>
</comment>
<keyword evidence="2" id="KW-0560">Oxidoreductase</keyword>
<dbReference type="PRINTS" id="PR00081">
    <property type="entry name" value="GDHRDH"/>
</dbReference>
<evidence type="ECO:0000313" key="5">
    <source>
        <dbReference type="Proteomes" id="UP000054624"/>
    </source>
</evidence>
<dbReference type="PANTHER" id="PTHR42760">
    <property type="entry name" value="SHORT-CHAIN DEHYDROGENASES/REDUCTASES FAMILY MEMBER"/>
    <property type="match status" value="1"/>
</dbReference>
<dbReference type="STRING" id="1777137.AWB76_07458"/>
<dbReference type="InterPro" id="IPR020904">
    <property type="entry name" value="Sc_DH/Rdtase_CS"/>
</dbReference>
<dbReference type="RefSeq" id="WP_061164966.1">
    <property type="nucleotide sequence ID" value="NZ_FCOI02000052.1"/>
</dbReference>
<dbReference type="NCBIfam" id="NF009386">
    <property type="entry name" value="PRK12745.1"/>
    <property type="match status" value="1"/>
</dbReference>
<evidence type="ECO:0000259" key="3">
    <source>
        <dbReference type="SMART" id="SM00822"/>
    </source>
</evidence>
<dbReference type="SMART" id="SM00822">
    <property type="entry name" value="PKS_KR"/>
    <property type="match status" value="1"/>
</dbReference>
<evidence type="ECO:0000256" key="2">
    <source>
        <dbReference type="ARBA" id="ARBA00023002"/>
    </source>
</evidence>
<feature type="domain" description="Ketoreductase" evidence="3">
    <location>
        <begin position="7"/>
        <end position="188"/>
    </location>
</feature>
<protein>
    <submittedName>
        <fullName evidence="4">Short chain dehydrogenase</fullName>
    </submittedName>
</protein>
<dbReference type="PROSITE" id="PS00061">
    <property type="entry name" value="ADH_SHORT"/>
    <property type="match status" value="1"/>
</dbReference>
<dbReference type="InterPro" id="IPR002347">
    <property type="entry name" value="SDR_fam"/>
</dbReference>
<dbReference type="InterPro" id="IPR057326">
    <property type="entry name" value="KR_dom"/>
</dbReference>
<dbReference type="Proteomes" id="UP000054624">
    <property type="component" value="Unassembled WGS sequence"/>
</dbReference>
<gene>
    <name evidence="4" type="ORF">AWB76_07458</name>
</gene>
<dbReference type="SUPFAM" id="SSF51735">
    <property type="entry name" value="NAD(P)-binding Rossmann-fold domains"/>
    <property type="match status" value="1"/>
</dbReference>
<proteinExistence type="inferred from homology"/>
<name>A0A158DTA2_9BURK</name>
<dbReference type="GO" id="GO:0006633">
    <property type="term" value="P:fatty acid biosynthetic process"/>
    <property type="evidence" value="ECO:0007669"/>
    <property type="project" value="TreeGrafter"/>
</dbReference>
<evidence type="ECO:0000256" key="1">
    <source>
        <dbReference type="ARBA" id="ARBA00006484"/>
    </source>
</evidence>